<protein>
    <submittedName>
        <fullName evidence="6">Zgc:136493</fullName>
    </submittedName>
</protein>
<dbReference type="Proteomes" id="UP000694620">
    <property type="component" value="Chromosome 13"/>
</dbReference>
<dbReference type="GO" id="GO:0016618">
    <property type="term" value="F:hydroxypyruvate reductase [NAD(P)H] activity"/>
    <property type="evidence" value="ECO:0007669"/>
    <property type="project" value="TreeGrafter"/>
</dbReference>
<dbReference type="InterPro" id="IPR050223">
    <property type="entry name" value="D-isomer_2-hydroxyacid_DH"/>
</dbReference>
<evidence type="ECO:0000313" key="6">
    <source>
        <dbReference type="Ensembl" id="ENSECRP00000028173.1"/>
    </source>
</evidence>
<evidence type="ECO:0000259" key="5">
    <source>
        <dbReference type="Pfam" id="PF02826"/>
    </source>
</evidence>
<dbReference type="Pfam" id="PF02826">
    <property type="entry name" value="2-Hacid_dh_C"/>
    <property type="match status" value="1"/>
</dbReference>
<sequence>MTLLIRVPFTLLRRSQRWSTTAARPYSVMEKPHILALQPGDKSGIHSAFAPIIEKHFTIISNDEFTKDKQRWADKVQAVFVWCAVPKLNRDLLQALPNLKAVINGGVGVDHLDIPLISSFGVKVTSTPNLVNNATADLGMTLLLASARKVIQGLVVDQDALFEALSTGLIHAAALDVTYPEPLPRDHPLLKLDNVLILPHMGSHTYQTTQVMVERMVANALAILNGQPPLDEVKASK</sequence>
<dbReference type="GeneTree" id="ENSGT00940000162740"/>
<dbReference type="PANTHER" id="PTHR10996:SF257">
    <property type="entry name" value="GLYOXYLATE REDUCTASE 1"/>
    <property type="match status" value="1"/>
</dbReference>
<evidence type="ECO:0000256" key="3">
    <source>
        <dbReference type="RuleBase" id="RU003719"/>
    </source>
</evidence>
<dbReference type="InterPro" id="IPR006140">
    <property type="entry name" value="D-isomer_DH_NAD-bd"/>
</dbReference>
<evidence type="ECO:0000256" key="2">
    <source>
        <dbReference type="ARBA" id="ARBA00023002"/>
    </source>
</evidence>
<dbReference type="Gene3D" id="3.40.50.720">
    <property type="entry name" value="NAD(P)-binding Rossmann-like Domain"/>
    <property type="match status" value="3"/>
</dbReference>
<keyword evidence="2 3" id="KW-0560">Oxidoreductase</keyword>
<dbReference type="GO" id="GO:0051287">
    <property type="term" value="F:NAD binding"/>
    <property type="evidence" value="ECO:0007669"/>
    <property type="project" value="InterPro"/>
</dbReference>
<dbReference type="GO" id="GO:0005829">
    <property type="term" value="C:cytosol"/>
    <property type="evidence" value="ECO:0007669"/>
    <property type="project" value="TreeGrafter"/>
</dbReference>
<reference evidence="6" key="3">
    <citation type="submission" date="2025-09" db="UniProtKB">
        <authorList>
            <consortium name="Ensembl"/>
        </authorList>
    </citation>
    <scope>IDENTIFICATION</scope>
</reference>
<organism evidence="6 7">
    <name type="scientific">Erpetoichthys calabaricus</name>
    <name type="common">Rope fish</name>
    <name type="synonym">Calamoichthys calabaricus</name>
    <dbReference type="NCBI Taxonomy" id="27687"/>
    <lineage>
        <taxon>Eukaryota</taxon>
        <taxon>Metazoa</taxon>
        <taxon>Chordata</taxon>
        <taxon>Craniata</taxon>
        <taxon>Vertebrata</taxon>
        <taxon>Euteleostomi</taxon>
        <taxon>Actinopterygii</taxon>
        <taxon>Polypteriformes</taxon>
        <taxon>Polypteridae</taxon>
        <taxon>Erpetoichthys</taxon>
    </lineage>
</organism>
<keyword evidence="7" id="KW-1185">Reference proteome</keyword>
<accession>A0A8C4TEH5</accession>
<evidence type="ECO:0000313" key="7">
    <source>
        <dbReference type="Proteomes" id="UP000694620"/>
    </source>
</evidence>
<evidence type="ECO:0000256" key="1">
    <source>
        <dbReference type="ARBA" id="ARBA00005854"/>
    </source>
</evidence>
<feature type="domain" description="D-isomer specific 2-hydroxyacid dehydrogenase NAD-binding" evidence="5">
    <location>
        <begin position="153"/>
        <end position="202"/>
    </location>
</feature>
<evidence type="ECO:0000259" key="4">
    <source>
        <dbReference type="Pfam" id="PF00389"/>
    </source>
</evidence>
<dbReference type="AlphaFoldDB" id="A0A8C4TEH5"/>
<feature type="domain" description="D-isomer specific 2-hydroxyacid dehydrogenase catalytic" evidence="4">
    <location>
        <begin position="48"/>
        <end position="233"/>
    </location>
</feature>
<reference evidence="6" key="1">
    <citation type="submission" date="2021-06" db="EMBL/GenBank/DDBJ databases">
        <authorList>
            <consortium name="Wellcome Sanger Institute Data Sharing"/>
        </authorList>
    </citation>
    <scope>NUCLEOTIDE SEQUENCE [LARGE SCALE GENOMIC DNA]</scope>
</reference>
<reference evidence="6" key="2">
    <citation type="submission" date="2025-08" db="UniProtKB">
        <authorList>
            <consortium name="Ensembl"/>
        </authorList>
    </citation>
    <scope>IDENTIFICATION</scope>
</reference>
<dbReference type="SUPFAM" id="SSF51735">
    <property type="entry name" value="NAD(P)-binding Rossmann-fold domains"/>
    <property type="match status" value="1"/>
</dbReference>
<dbReference type="GO" id="GO:0030267">
    <property type="term" value="F:glyoxylate reductase (NADPH) activity"/>
    <property type="evidence" value="ECO:0007669"/>
    <property type="project" value="TreeGrafter"/>
</dbReference>
<dbReference type="InterPro" id="IPR006139">
    <property type="entry name" value="D-isomer_2_OHA_DH_cat_dom"/>
</dbReference>
<dbReference type="SUPFAM" id="SSF52283">
    <property type="entry name" value="Formate/glycerate dehydrogenase catalytic domain-like"/>
    <property type="match status" value="1"/>
</dbReference>
<proteinExistence type="inferred from homology"/>
<comment type="similarity">
    <text evidence="1 3">Belongs to the D-isomer specific 2-hydroxyacid dehydrogenase family.</text>
</comment>
<dbReference type="Ensembl" id="ENSECRT00000028760.1">
    <property type="protein sequence ID" value="ENSECRP00000028173.1"/>
    <property type="gene ID" value="ENSECRG00000019028.1"/>
</dbReference>
<dbReference type="Pfam" id="PF00389">
    <property type="entry name" value="2-Hacid_dh"/>
    <property type="match status" value="1"/>
</dbReference>
<name>A0A8C4TEH5_ERPCA</name>
<dbReference type="InterPro" id="IPR036291">
    <property type="entry name" value="NAD(P)-bd_dom_sf"/>
</dbReference>
<dbReference type="PANTHER" id="PTHR10996">
    <property type="entry name" value="2-HYDROXYACID DEHYDROGENASE-RELATED"/>
    <property type="match status" value="1"/>
</dbReference>